<protein>
    <submittedName>
        <fullName evidence="3">Uncharacterized protein</fullName>
    </submittedName>
</protein>
<feature type="compositionally biased region" description="Basic and acidic residues" evidence="2">
    <location>
        <begin position="239"/>
        <end position="260"/>
    </location>
</feature>
<keyword evidence="1" id="KW-0175">Coiled coil</keyword>
<feature type="coiled-coil region" evidence="1">
    <location>
        <begin position="329"/>
        <end position="363"/>
    </location>
</feature>
<reference evidence="3 4" key="1">
    <citation type="submission" date="2024-04" db="EMBL/GenBank/DDBJ databases">
        <title>Phyllosticta paracitricarpa is synonymous to the EU quarantine fungus P. citricarpa based on phylogenomic analyses.</title>
        <authorList>
            <consortium name="Lawrence Berkeley National Laboratory"/>
            <person name="Van Ingen-Buijs V.A."/>
            <person name="Van Westerhoven A.C."/>
            <person name="Haridas S."/>
            <person name="Skiadas P."/>
            <person name="Martin F."/>
            <person name="Groenewald J.Z."/>
            <person name="Crous P.W."/>
            <person name="Seidl M.F."/>
        </authorList>
    </citation>
    <scope>NUCLEOTIDE SEQUENCE [LARGE SCALE GENOMIC DNA]</scope>
    <source>
        <strain evidence="3 4">CBS 123374</strain>
    </source>
</reference>
<name>A0ABR1YAU9_9PEZI</name>
<dbReference type="Proteomes" id="UP001492380">
    <property type="component" value="Unassembled WGS sequence"/>
</dbReference>
<keyword evidence="4" id="KW-1185">Reference proteome</keyword>
<proteinExistence type="predicted"/>
<organism evidence="3 4">
    <name type="scientific">Phyllosticta capitalensis</name>
    <dbReference type="NCBI Taxonomy" id="121624"/>
    <lineage>
        <taxon>Eukaryota</taxon>
        <taxon>Fungi</taxon>
        <taxon>Dikarya</taxon>
        <taxon>Ascomycota</taxon>
        <taxon>Pezizomycotina</taxon>
        <taxon>Dothideomycetes</taxon>
        <taxon>Dothideomycetes incertae sedis</taxon>
        <taxon>Botryosphaeriales</taxon>
        <taxon>Phyllostictaceae</taxon>
        <taxon>Phyllosticta</taxon>
    </lineage>
</organism>
<evidence type="ECO:0000313" key="4">
    <source>
        <dbReference type="Proteomes" id="UP001492380"/>
    </source>
</evidence>
<gene>
    <name evidence="3" type="ORF">HDK90DRAFT_498954</name>
</gene>
<sequence length="416" mass="45655">MASSSSTDENIHVSGAYAVAEWQSSQHVLHLVHPDPSCNISCAIRLDVGSKCASFKLRIPVALKAQRTKASVFLSIPPEQILSLRSGNDPVPDIVSGKLNTHVTSLSFKLSKAPLVITPSIPLMPKNKKSGEVLEGLQSLASSTAFTIYIPSRYISRHSLDVLCRLAIETDLKTHPKEASLASLYGGSGARCFSGDEFRFAAPADNTAPTAENKAADNYPPADSPPSYDELAPTPPPFPEKEKESHVETEAPSKRRRIEESNAPGEAPSLDEARIQDIFKTLFEQRESSLRAEMALQTQQAIDAQIQALETRLTANITSRLDARVAEVREELHSEMAAINARVQELTSDLEGLDERVEGLSDEVLDEAESTMEIKLDDRIMDIKDEMSEYVREELRNTEDRIKADLSGASISLQFD</sequence>
<dbReference type="Gene3D" id="1.20.120.20">
    <property type="entry name" value="Apolipoprotein"/>
    <property type="match status" value="1"/>
</dbReference>
<feature type="region of interest" description="Disordered" evidence="2">
    <location>
        <begin position="208"/>
        <end position="272"/>
    </location>
</feature>
<accession>A0ABR1YAU9</accession>
<evidence type="ECO:0000256" key="2">
    <source>
        <dbReference type="SAM" id="MobiDB-lite"/>
    </source>
</evidence>
<dbReference type="EMBL" id="JBBWRZ010000013">
    <property type="protein sequence ID" value="KAK8223795.1"/>
    <property type="molecule type" value="Genomic_DNA"/>
</dbReference>
<evidence type="ECO:0000313" key="3">
    <source>
        <dbReference type="EMBL" id="KAK8223795.1"/>
    </source>
</evidence>
<evidence type="ECO:0000256" key="1">
    <source>
        <dbReference type="SAM" id="Coils"/>
    </source>
</evidence>
<comment type="caution">
    <text evidence="3">The sequence shown here is derived from an EMBL/GenBank/DDBJ whole genome shotgun (WGS) entry which is preliminary data.</text>
</comment>